<dbReference type="Proteomes" id="UP001199916">
    <property type="component" value="Unassembled WGS sequence"/>
</dbReference>
<dbReference type="PANTHER" id="PTHR48081">
    <property type="entry name" value="AB HYDROLASE SUPERFAMILY PROTEIN C4A8.06C"/>
    <property type="match status" value="1"/>
</dbReference>
<evidence type="ECO:0000259" key="2">
    <source>
        <dbReference type="Pfam" id="PF07859"/>
    </source>
</evidence>
<organism evidence="3 4">
    <name type="scientific">Paenibacillus profundus</name>
    <dbReference type="NCBI Taxonomy" id="1173085"/>
    <lineage>
        <taxon>Bacteria</taxon>
        <taxon>Bacillati</taxon>
        <taxon>Bacillota</taxon>
        <taxon>Bacilli</taxon>
        <taxon>Bacillales</taxon>
        <taxon>Paenibacillaceae</taxon>
        <taxon>Paenibacillus</taxon>
    </lineage>
</organism>
<dbReference type="EMBL" id="JAJNBZ010000040">
    <property type="protein sequence ID" value="MCE5173067.1"/>
    <property type="molecule type" value="Genomic_DNA"/>
</dbReference>
<dbReference type="InterPro" id="IPR029058">
    <property type="entry name" value="AB_hydrolase_fold"/>
</dbReference>
<proteinExistence type="predicted"/>
<accession>A0ABS8YP67</accession>
<dbReference type="SUPFAM" id="SSF53474">
    <property type="entry name" value="alpha/beta-Hydrolases"/>
    <property type="match status" value="1"/>
</dbReference>
<dbReference type="GO" id="GO:0016787">
    <property type="term" value="F:hydrolase activity"/>
    <property type="evidence" value="ECO:0007669"/>
    <property type="project" value="UniProtKB-KW"/>
</dbReference>
<dbReference type="InterPro" id="IPR013094">
    <property type="entry name" value="AB_hydrolase_3"/>
</dbReference>
<dbReference type="Pfam" id="PF07859">
    <property type="entry name" value="Abhydrolase_3"/>
    <property type="match status" value="1"/>
</dbReference>
<dbReference type="PANTHER" id="PTHR48081:SF8">
    <property type="entry name" value="ALPHA_BETA HYDROLASE FOLD-3 DOMAIN-CONTAINING PROTEIN-RELATED"/>
    <property type="match status" value="1"/>
</dbReference>
<evidence type="ECO:0000313" key="3">
    <source>
        <dbReference type="EMBL" id="MCE5173067.1"/>
    </source>
</evidence>
<protein>
    <submittedName>
        <fullName evidence="3">Alpha/beta hydrolase</fullName>
    </submittedName>
</protein>
<evidence type="ECO:0000313" key="4">
    <source>
        <dbReference type="Proteomes" id="UP001199916"/>
    </source>
</evidence>
<dbReference type="Gene3D" id="3.40.50.1820">
    <property type="entry name" value="alpha/beta hydrolase"/>
    <property type="match status" value="1"/>
</dbReference>
<dbReference type="InterPro" id="IPR050300">
    <property type="entry name" value="GDXG_lipolytic_enzyme"/>
</dbReference>
<feature type="domain" description="Alpha/beta hydrolase fold-3" evidence="2">
    <location>
        <begin position="2"/>
        <end position="142"/>
    </location>
</feature>
<name>A0ABS8YP67_9BACL</name>
<keyword evidence="1 3" id="KW-0378">Hydrolase</keyword>
<comment type="caution">
    <text evidence="3">The sequence shown here is derived from an EMBL/GenBank/DDBJ whole genome shotgun (WGS) entry which is preliminary data.</text>
</comment>
<reference evidence="3 4" key="1">
    <citation type="submission" date="2021-11" db="EMBL/GenBank/DDBJ databases">
        <title>Draft genome sequence of Paenibacillus profundus YoMME, a new Gram-positive bacteria with exoelectrogenic properties.</title>
        <authorList>
            <person name="Hubenova Y."/>
            <person name="Hubenova E."/>
            <person name="Manasiev Y."/>
            <person name="Peykov S."/>
            <person name="Mitov M."/>
        </authorList>
    </citation>
    <scope>NUCLEOTIDE SEQUENCE [LARGE SCALE GENOMIC DNA]</scope>
    <source>
        <strain evidence="3 4">YoMME</strain>
    </source>
</reference>
<sequence length="161" mass="17814">MNPSQIAVGGDSAGGNLSAVMAIKAKEQGSPPLTYQLLIYPAVSTDIRFDFPSMTENANGYLLTVDSIRWFYSQYLRNEEDAMNPYSSPLLYKNVTSLPPAMVITAEFDPLRYEGKAYAERLQQAGVPVHYTCYKGMFHQFFNLGHEVDAAKAAIMEAPTS</sequence>
<evidence type="ECO:0000256" key="1">
    <source>
        <dbReference type="ARBA" id="ARBA00022801"/>
    </source>
</evidence>
<gene>
    <name evidence="3" type="ORF">LQV63_27770</name>
</gene>
<keyword evidence="4" id="KW-1185">Reference proteome</keyword>